<feature type="non-terminal residue" evidence="1">
    <location>
        <position position="1"/>
    </location>
</feature>
<sequence length="142" mass="16141">VLNNMDLIEYVRNHIERGSCQCGKCFDGIKNPESKQPKGHTADLTFFKVRKINNPDAEEFKKLVEKEFPHWLDGKEHSYLETGGDIGDQGLALMAMGLGELLGMWELLTPNNMVPFLNEEMRMKMAGRGFISIKAKLEVIKK</sequence>
<dbReference type="AlphaFoldDB" id="X1FZQ3"/>
<name>X1FZQ3_9ZZZZ</name>
<dbReference type="EMBL" id="BARU01023266">
    <property type="protein sequence ID" value="GAH51136.1"/>
    <property type="molecule type" value="Genomic_DNA"/>
</dbReference>
<proteinExistence type="predicted"/>
<reference evidence="1" key="1">
    <citation type="journal article" date="2014" name="Front. Microbiol.">
        <title>High frequency of phylogenetically diverse reductive dehalogenase-homologous genes in deep subseafloor sedimentary metagenomes.</title>
        <authorList>
            <person name="Kawai M."/>
            <person name="Futagami T."/>
            <person name="Toyoda A."/>
            <person name="Takaki Y."/>
            <person name="Nishi S."/>
            <person name="Hori S."/>
            <person name="Arai W."/>
            <person name="Tsubouchi T."/>
            <person name="Morono Y."/>
            <person name="Uchiyama I."/>
            <person name="Ito T."/>
            <person name="Fujiyama A."/>
            <person name="Inagaki F."/>
            <person name="Takami H."/>
        </authorList>
    </citation>
    <scope>NUCLEOTIDE SEQUENCE</scope>
    <source>
        <strain evidence="1">Expedition CK06-06</strain>
    </source>
</reference>
<organism evidence="1">
    <name type="scientific">marine sediment metagenome</name>
    <dbReference type="NCBI Taxonomy" id="412755"/>
    <lineage>
        <taxon>unclassified sequences</taxon>
        <taxon>metagenomes</taxon>
        <taxon>ecological metagenomes</taxon>
    </lineage>
</organism>
<protein>
    <submittedName>
        <fullName evidence="1">Uncharacterized protein</fullName>
    </submittedName>
</protein>
<gene>
    <name evidence="1" type="ORF">S03H2_37779</name>
</gene>
<comment type="caution">
    <text evidence="1">The sequence shown here is derived from an EMBL/GenBank/DDBJ whole genome shotgun (WGS) entry which is preliminary data.</text>
</comment>
<evidence type="ECO:0000313" key="1">
    <source>
        <dbReference type="EMBL" id="GAH51136.1"/>
    </source>
</evidence>
<accession>X1FZQ3</accession>